<accession>A0ABP0EIB4</accession>
<dbReference type="Pfam" id="PF02136">
    <property type="entry name" value="NTF2"/>
    <property type="match status" value="1"/>
</dbReference>
<dbReference type="SMART" id="SM00360">
    <property type="entry name" value="RRM"/>
    <property type="match status" value="1"/>
</dbReference>
<dbReference type="PANTHER" id="PTHR10693:SF20">
    <property type="entry name" value="AT27578P"/>
    <property type="match status" value="1"/>
</dbReference>
<feature type="compositionally biased region" description="Basic and acidic residues" evidence="3">
    <location>
        <begin position="204"/>
        <end position="220"/>
    </location>
</feature>
<feature type="compositionally biased region" description="Low complexity" evidence="3">
    <location>
        <begin position="377"/>
        <end position="435"/>
    </location>
</feature>
<gene>
    <name evidence="6" type="ORF">CAAN4_E15896</name>
</gene>
<reference evidence="6 7" key="1">
    <citation type="submission" date="2024-01" db="EMBL/GenBank/DDBJ databases">
        <authorList>
            <consortium name="Genoscope - CEA"/>
            <person name="William W."/>
        </authorList>
    </citation>
    <scope>NUCLEOTIDE SEQUENCE [LARGE SCALE GENOMIC DNA]</scope>
    <source>
        <strain evidence="6 7">29B2s-10</strain>
    </source>
</reference>
<evidence type="ECO:0000313" key="6">
    <source>
        <dbReference type="EMBL" id="CAK7909654.1"/>
    </source>
</evidence>
<protein>
    <recommendedName>
        <fullName evidence="8">NTF2 domain-containing protein</fullName>
    </recommendedName>
</protein>
<dbReference type="SUPFAM" id="SSF54427">
    <property type="entry name" value="NTF2-like"/>
    <property type="match status" value="1"/>
</dbReference>
<feature type="compositionally biased region" description="Basic and acidic residues" evidence="3">
    <location>
        <begin position="552"/>
        <end position="563"/>
    </location>
</feature>
<feature type="region of interest" description="Disordered" evidence="3">
    <location>
        <begin position="537"/>
        <end position="572"/>
    </location>
</feature>
<evidence type="ECO:0008006" key="8">
    <source>
        <dbReference type="Google" id="ProtNLM"/>
    </source>
</evidence>
<dbReference type="PANTHER" id="PTHR10693">
    <property type="entry name" value="RAS GTPASE-ACTIVATING PROTEIN-BINDING PROTEIN"/>
    <property type="match status" value="1"/>
</dbReference>
<keyword evidence="1 2" id="KW-0694">RNA-binding</keyword>
<dbReference type="Gene3D" id="3.30.70.330">
    <property type="match status" value="1"/>
</dbReference>
<feature type="region of interest" description="Disordered" evidence="3">
    <location>
        <begin position="178"/>
        <end position="365"/>
    </location>
</feature>
<dbReference type="PROSITE" id="PS50177">
    <property type="entry name" value="NTF2_DOMAIN"/>
    <property type="match status" value="1"/>
</dbReference>
<organism evidence="6 7">
    <name type="scientific">[Candida] anglica</name>
    <dbReference type="NCBI Taxonomy" id="148631"/>
    <lineage>
        <taxon>Eukaryota</taxon>
        <taxon>Fungi</taxon>
        <taxon>Dikarya</taxon>
        <taxon>Ascomycota</taxon>
        <taxon>Saccharomycotina</taxon>
        <taxon>Pichiomycetes</taxon>
        <taxon>Debaryomycetaceae</taxon>
        <taxon>Kurtzmaniella</taxon>
    </lineage>
</organism>
<feature type="domain" description="RRM" evidence="4">
    <location>
        <begin position="466"/>
        <end position="538"/>
    </location>
</feature>
<dbReference type="CDD" id="cd00590">
    <property type="entry name" value="RRM_SF"/>
    <property type="match status" value="1"/>
</dbReference>
<name>A0ABP0EIB4_9ASCO</name>
<dbReference type="PROSITE" id="PS50102">
    <property type="entry name" value="RRM"/>
    <property type="match status" value="1"/>
</dbReference>
<evidence type="ECO:0000256" key="3">
    <source>
        <dbReference type="SAM" id="MobiDB-lite"/>
    </source>
</evidence>
<dbReference type="Gene3D" id="3.10.450.50">
    <property type="match status" value="1"/>
</dbReference>
<dbReference type="SUPFAM" id="SSF54928">
    <property type="entry name" value="RNA-binding domain, RBD"/>
    <property type="match status" value="1"/>
</dbReference>
<evidence type="ECO:0000259" key="4">
    <source>
        <dbReference type="PROSITE" id="PS50102"/>
    </source>
</evidence>
<feature type="domain" description="NTF2" evidence="5">
    <location>
        <begin position="37"/>
        <end position="173"/>
    </location>
</feature>
<dbReference type="Proteomes" id="UP001497600">
    <property type="component" value="Chromosome E"/>
</dbReference>
<evidence type="ECO:0000256" key="1">
    <source>
        <dbReference type="ARBA" id="ARBA00022884"/>
    </source>
</evidence>
<feature type="compositionally biased region" description="Low complexity" evidence="3">
    <location>
        <begin position="325"/>
        <end position="361"/>
    </location>
</feature>
<keyword evidence="7" id="KW-1185">Reference proteome</keyword>
<evidence type="ECO:0000256" key="2">
    <source>
        <dbReference type="PROSITE-ProRule" id="PRU00176"/>
    </source>
</evidence>
<dbReference type="InterPro" id="IPR035979">
    <property type="entry name" value="RBD_domain_sf"/>
</dbReference>
<feature type="region of interest" description="Disordered" evidence="3">
    <location>
        <begin position="377"/>
        <end position="459"/>
    </location>
</feature>
<evidence type="ECO:0000313" key="7">
    <source>
        <dbReference type="Proteomes" id="UP001497600"/>
    </source>
</evidence>
<dbReference type="InterPro" id="IPR012677">
    <property type="entry name" value="Nucleotide-bd_a/b_plait_sf"/>
</dbReference>
<feature type="compositionally biased region" description="Low complexity" evidence="3">
    <location>
        <begin position="178"/>
        <end position="203"/>
    </location>
</feature>
<feature type="compositionally biased region" description="Polar residues" evidence="3">
    <location>
        <begin position="448"/>
        <end position="457"/>
    </location>
</feature>
<evidence type="ECO:0000259" key="5">
    <source>
        <dbReference type="PROSITE" id="PS50177"/>
    </source>
</evidence>
<dbReference type="CDD" id="cd00780">
    <property type="entry name" value="NTF2"/>
    <property type="match status" value="1"/>
</dbReference>
<dbReference type="InterPro" id="IPR032710">
    <property type="entry name" value="NTF2-like_dom_sf"/>
</dbReference>
<dbReference type="InterPro" id="IPR018222">
    <property type="entry name" value="Nuclear_transport_factor_2_euk"/>
</dbReference>
<dbReference type="InterPro" id="IPR000504">
    <property type="entry name" value="RRM_dom"/>
</dbReference>
<feature type="compositionally biased region" description="Low complexity" evidence="3">
    <location>
        <begin position="240"/>
        <end position="305"/>
    </location>
</feature>
<sequence>MTTSPAEATPHQGTVTANGTSAGNNTQTLSQERAASIGWYFIESYYDFYNKNIENIYKLYHPNASISHEAFPKSAGASSASVPVVEPVVVHQASGVEAIKARFQTDEELKRKDNRIVVISADIQVCLQDKILIVVTGEWSREGGLFFGFSQTFLLSPGRQENSLDLSNDILRWSSTTGPISSVTSSVSKSSATGSAAKPTTGSSEKKVEKAEVKTDKVVEKSTNLKATPAGSVASDAPAKSSTTGVSTPSSGATTASSSAPVASTVPSKVPVSGNGSTSTATTATTISSNSSTATPTTGTPVASANGTPSGSIGEASAPPAPVESSTNGSGSASTTATPNASTSTTSTATTPSNSSSTSGNTGSGGSLSWAANLASSTNKKSSSSPIETSVSMSTQTSSPTTTSSNLNTGSNINANTPLSTTSGSTNNIISGSSSLVSTHGGSLGHQLGNNSTSPPSSRYKKDEWFPIYIRGIRDPITEDILKKHLSAKFGPIKFLKVNIYIALCDFVDYESQQKALDAKETTVAGITIQLEIRESKNNNNGGYTKVGPKGPAKDKKLTDKKIKEKKNGKKK</sequence>
<feature type="region of interest" description="Disordered" evidence="3">
    <location>
        <begin position="1"/>
        <end position="26"/>
    </location>
</feature>
<dbReference type="EMBL" id="OZ004257">
    <property type="protein sequence ID" value="CAK7909654.1"/>
    <property type="molecule type" value="Genomic_DNA"/>
</dbReference>
<dbReference type="InterPro" id="IPR039539">
    <property type="entry name" value="Ras_GTPase_bind_prot"/>
</dbReference>
<proteinExistence type="predicted"/>
<dbReference type="InterPro" id="IPR002075">
    <property type="entry name" value="NTF2_dom"/>
</dbReference>